<dbReference type="EMBL" id="PDCK01000044">
    <property type="protein sequence ID" value="PRQ26544.1"/>
    <property type="molecule type" value="Genomic_DNA"/>
</dbReference>
<name>A0A2P6PX96_ROSCH</name>
<evidence type="ECO:0000313" key="1">
    <source>
        <dbReference type="EMBL" id="PRQ26544.1"/>
    </source>
</evidence>
<protein>
    <submittedName>
        <fullName evidence="1">Uncharacterized protein</fullName>
    </submittedName>
</protein>
<evidence type="ECO:0000313" key="2">
    <source>
        <dbReference type="Proteomes" id="UP000238479"/>
    </source>
</evidence>
<comment type="caution">
    <text evidence="1">The sequence shown here is derived from an EMBL/GenBank/DDBJ whole genome shotgun (WGS) entry which is preliminary data.</text>
</comment>
<accession>A0A2P6PX96</accession>
<dbReference type="Proteomes" id="UP000238479">
    <property type="component" value="Chromosome 6"/>
</dbReference>
<keyword evidence="2" id="KW-1185">Reference proteome</keyword>
<dbReference type="Gramene" id="PRQ26544">
    <property type="protein sequence ID" value="PRQ26544"/>
    <property type="gene ID" value="RchiOBHm_Chr6g0295761"/>
</dbReference>
<proteinExistence type="predicted"/>
<gene>
    <name evidence="1" type="ORF">RchiOBHm_Chr6g0295761</name>
</gene>
<sequence length="54" mass="5988">MWIQLGYFHCSEAVMDGSTSFRLSSGSRKRGCFQAGVMVQRRLLVGGVKVESSF</sequence>
<reference evidence="1 2" key="1">
    <citation type="journal article" date="2018" name="Nat. Genet.">
        <title>The Rosa genome provides new insights in the design of modern roses.</title>
        <authorList>
            <person name="Bendahmane M."/>
        </authorList>
    </citation>
    <scope>NUCLEOTIDE SEQUENCE [LARGE SCALE GENOMIC DNA]</scope>
    <source>
        <strain evidence="2">cv. Old Blush</strain>
    </source>
</reference>
<dbReference type="AlphaFoldDB" id="A0A2P6PX96"/>
<organism evidence="1 2">
    <name type="scientific">Rosa chinensis</name>
    <name type="common">China rose</name>
    <dbReference type="NCBI Taxonomy" id="74649"/>
    <lineage>
        <taxon>Eukaryota</taxon>
        <taxon>Viridiplantae</taxon>
        <taxon>Streptophyta</taxon>
        <taxon>Embryophyta</taxon>
        <taxon>Tracheophyta</taxon>
        <taxon>Spermatophyta</taxon>
        <taxon>Magnoliopsida</taxon>
        <taxon>eudicotyledons</taxon>
        <taxon>Gunneridae</taxon>
        <taxon>Pentapetalae</taxon>
        <taxon>rosids</taxon>
        <taxon>fabids</taxon>
        <taxon>Rosales</taxon>
        <taxon>Rosaceae</taxon>
        <taxon>Rosoideae</taxon>
        <taxon>Rosoideae incertae sedis</taxon>
        <taxon>Rosa</taxon>
    </lineage>
</organism>